<name>A0ABX6AAZ1_STRVD</name>
<evidence type="ECO:0000313" key="2">
    <source>
        <dbReference type="EMBL" id="QEU84836.1"/>
    </source>
</evidence>
<reference evidence="2 3" key="1">
    <citation type="submission" date="2017-09" db="EMBL/GenBank/DDBJ databases">
        <authorList>
            <person name="Lee N."/>
            <person name="Cho B.-K."/>
        </authorList>
    </citation>
    <scope>NUCLEOTIDE SEQUENCE [LARGE SCALE GENOMIC DNA]</scope>
    <source>
        <strain evidence="2 3">ATCC 39115</strain>
    </source>
</reference>
<feature type="region of interest" description="Disordered" evidence="1">
    <location>
        <begin position="71"/>
        <end position="98"/>
    </location>
</feature>
<protein>
    <submittedName>
        <fullName evidence="2">Uncharacterized protein</fullName>
    </submittedName>
</protein>
<feature type="compositionally biased region" description="Basic and acidic residues" evidence="1">
    <location>
        <begin position="71"/>
        <end position="90"/>
    </location>
</feature>
<evidence type="ECO:0000313" key="3">
    <source>
        <dbReference type="Proteomes" id="UP000327143"/>
    </source>
</evidence>
<dbReference type="Proteomes" id="UP000327143">
    <property type="component" value="Chromosome"/>
</dbReference>
<keyword evidence="3" id="KW-1185">Reference proteome</keyword>
<dbReference type="EMBL" id="CP023700">
    <property type="protein sequence ID" value="QEU84836.1"/>
    <property type="molecule type" value="Genomic_DNA"/>
</dbReference>
<accession>A0ABX6AAZ1</accession>
<dbReference type="RefSeq" id="WP_004990342.1">
    <property type="nucleotide sequence ID" value="NZ_CP023700.1"/>
</dbReference>
<gene>
    <name evidence="2" type="ORF">CP969_09090</name>
</gene>
<evidence type="ECO:0000256" key="1">
    <source>
        <dbReference type="SAM" id="MobiDB-lite"/>
    </source>
</evidence>
<sequence length="98" mass="11284">MAHTFEELVAKQRAADEAHVRVQQLREAYDPSTRAQWSGQQTTTWETAWRAWRDLARDVRVSVSEYARDEGLPRHEVEARVQRAARHEEQGGTDAPDA</sequence>
<proteinExistence type="predicted"/>
<organism evidence="2 3">
    <name type="scientific">Streptomyces viridosporus T7A</name>
    <dbReference type="NCBI Taxonomy" id="665577"/>
    <lineage>
        <taxon>Bacteria</taxon>
        <taxon>Bacillati</taxon>
        <taxon>Actinomycetota</taxon>
        <taxon>Actinomycetes</taxon>
        <taxon>Kitasatosporales</taxon>
        <taxon>Streptomycetaceae</taxon>
        <taxon>Streptomyces</taxon>
    </lineage>
</organism>